<proteinExistence type="predicted"/>
<evidence type="ECO:0000313" key="1">
    <source>
        <dbReference type="Proteomes" id="UP000887565"/>
    </source>
</evidence>
<name>A0A915HY78_ROMCU</name>
<reference evidence="2" key="1">
    <citation type="submission" date="2022-11" db="UniProtKB">
        <authorList>
            <consortium name="WormBaseParasite"/>
        </authorList>
    </citation>
    <scope>IDENTIFICATION</scope>
</reference>
<sequence length="173" mass="19998">MKSYDFSRLSSSRFHEYCSPRTSLKQRQKHLIYDLMRSKNERQEAVSIFDSSFDKVDHVESKYGAKDANSPYSNGASEGRDAQGLVFNRSQLSKAAGIRDMKLCVLSMWIEIPDDQTVKTVAFSIIENDIVKLKIEKPKPRFFESRIMVSPEQSAYFLHRLSSYKNQLKVKDV</sequence>
<protein>
    <submittedName>
        <fullName evidence="2">Uncharacterized protein</fullName>
    </submittedName>
</protein>
<dbReference type="AlphaFoldDB" id="A0A915HY78"/>
<evidence type="ECO:0000313" key="2">
    <source>
        <dbReference type="WBParaSite" id="nRc.2.0.1.t06383-RA"/>
    </source>
</evidence>
<dbReference type="Proteomes" id="UP000887565">
    <property type="component" value="Unplaced"/>
</dbReference>
<dbReference type="WBParaSite" id="nRc.2.0.1.t06383-RA">
    <property type="protein sequence ID" value="nRc.2.0.1.t06383-RA"/>
    <property type="gene ID" value="nRc.2.0.1.g06383"/>
</dbReference>
<accession>A0A915HY78</accession>
<organism evidence="1 2">
    <name type="scientific">Romanomermis culicivorax</name>
    <name type="common">Nematode worm</name>
    <dbReference type="NCBI Taxonomy" id="13658"/>
    <lineage>
        <taxon>Eukaryota</taxon>
        <taxon>Metazoa</taxon>
        <taxon>Ecdysozoa</taxon>
        <taxon>Nematoda</taxon>
        <taxon>Enoplea</taxon>
        <taxon>Dorylaimia</taxon>
        <taxon>Mermithida</taxon>
        <taxon>Mermithoidea</taxon>
        <taxon>Mermithidae</taxon>
        <taxon>Romanomermis</taxon>
    </lineage>
</organism>
<keyword evidence="1" id="KW-1185">Reference proteome</keyword>